<reference evidence="2 3" key="1">
    <citation type="submission" date="2019-04" db="EMBL/GenBank/DDBJ databases">
        <authorList>
            <person name="Li J."/>
        </authorList>
    </citation>
    <scope>NUCLEOTIDE SEQUENCE [LARGE SCALE GENOMIC DNA]</scope>
    <source>
        <strain evidence="2 3">KCTC 42687</strain>
    </source>
</reference>
<dbReference type="Proteomes" id="UP000309747">
    <property type="component" value="Unassembled WGS sequence"/>
</dbReference>
<dbReference type="AlphaFoldDB" id="A0A4U0R921"/>
<dbReference type="PANTHER" id="PTHR30399">
    <property type="entry name" value="UNCHARACTERIZED PROTEIN YGJP"/>
    <property type="match status" value="1"/>
</dbReference>
<name>A0A4U0R921_9RHOB</name>
<dbReference type="RefSeq" id="WP_136886135.1">
    <property type="nucleotide sequence ID" value="NZ_SUNI01000009.1"/>
</dbReference>
<keyword evidence="3" id="KW-1185">Reference proteome</keyword>
<dbReference type="InterPro" id="IPR002725">
    <property type="entry name" value="YgjP-like_metallopeptidase"/>
</dbReference>
<evidence type="ECO:0000313" key="2">
    <source>
        <dbReference type="EMBL" id="TJZ91599.1"/>
    </source>
</evidence>
<accession>A0A4U0R921</accession>
<dbReference type="InterPro" id="IPR053136">
    <property type="entry name" value="UTP_pyrophosphatase-like"/>
</dbReference>
<comment type="caution">
    <text evidence="2">The sequence shown here is derived from an EMBL/GenBank/DDBJ whole genome shotgun (WGS) entry which is preliminary data.</text>
</comment>
<dbReference type="Gene3D" id="3.30.2010.10">
    <property type="entry name" value="Metalloproteases ('zincins'), catalytic domain"/>
    <property type="match status" value="1"/>
</dbReference>
<dbReference type="EMBL" id="SUNI01000009">
    <property type="protein sequence ID" value="TJZ91599.1"/>
    <property type="molecule type" value="Genomic_DNA"/>
</dbReference>
<feature type="domain" description="YgjP-like metallopeptidase" evidence="1">
    <location>
        <begin position="25"/>
        <end position="219"/>
    </location>
</feature>
<gene>
    <name evidence="2" type="ORF">FA743_10910</name>
</gene>
<proteinExistence type="predicted"/>
<dbReference type="Pfam" id="PF01863">
    <property type="entry name" value="YgjP-like"/>
    <property type="match status" value="1"/>
</dbReference>
<evidence type="ECO:0000313" key="3">
    <source>
        <dbReference type="Proteomes" id="UP000309747"/>
    </source>
</evidence>
<evidence type="ECO:0000259" key="1">
    <source>
        <dbReference type="Pfam" id="PF01863"/>
    </source>
</evidence>
<protein>
    <submittedName>
        <fullName evidence="2">M48 family metallopeptidase</fullName>
    </submittedName>
</protein>
<dbReference type="CDD" id="cd07344">
    <property type="entry name" value="M48_yhfN_like"/>
    <property type="match status" value="1"/>
</dbReference>
<organism evidence="2 3">
    <name type="scientific">Paracoccus gahaiensis</name>
    <dbReference type="NCBI Taxonomy" id="1706839"/>
    <lineage>
        <taxon>Bacteria</taxon>
        <taxon>Pseudomonadati</taxon>
        <taxon>Pseudomonadota</taxon>
        <taxon>Alphaproteobacteria</taxon>
        <taxon>Rhodobacterales</taxon>
        <taxon>Paracoccaceae</taxon>
        <taxon>Paracoccus</taxon>
    </lineage>
</organism>
<sequence length="231" mass="25516">MASGDQRIILEDGLELRLRRSARARRMTLRVPRDGTGAVLTLPEGVPLALGRDFALSRQDWLRRAMGRLPGPLVARPGAVLPVEGRGLVLTSAAVRRPVPEGGALLIPEGRPAGPVVAAWLKQLALIRLRAACDGFSARLGRPYRAIVLRDTRSRWGSCTQDGRLMFSWRLAMAPPLVLDYVAAHEVAHLAHMDHSARFWAETEALMPGHAPHRAWLKAQGGDLMLWRFRD</sequence>
<dbReference type="PANTHER" id="PTHR30399:SF1">
    <property type="entry name" value="UTP PYROPHOSPHATASE"/>
    <property type="match status" value="1"/>
</dbReference>
<dbReference type="OrthoDB" id="9795402at2"/>